<evidence type="ECO:0000313" key="3">
    <source>
        <dbReference type="Proteomes" id="UP000199062"/>
    </source>
</evidence>
<dbReference type="STRING" id="767519.SAMN05216559_3824"/>
<reference evidence="2 3" key="1">
    <citation type="submission" date="2016-10" db="EMBL/GenBank/DDBJ databases">
        <authorList>
            <person name="de Groot N.N."/>
        </authorList>
    </citation>
    <scope>NUCLEOTIDE SEQUENCE [LARGE SCALE GENOMIC DNA]</scope>
    <source>
        <strain evidence="2 3">CGMCC 1.10457</strain>
    </source>
</reference>
<organism evidence="2 3">
    <name type="scientific">Halomicrobium zhouii</name>
    <dbReference type="NCBI Taxonomy" id="767519"/>
    <lineage>
        <taxon>Archaea</taxon>
        <taxon>Methanobacteriati</taxon>
        <taxon>Methanobacteriota</taxon>
        <taxon>Stenosarchaea group</taxon>
        <taxon>Halobacteria</taxon>
        <taxon>Halobacteriales</taxon>
        <taxon>Haloarculaceae</taxon>
        <taxon>Halomicrobium</taxon>
    </lineage>
</organism>
<gene>
    <name evidence="2" type="ORF">SAMN05216559_3824</name>
</gene>
<protein>
    <submittedName>
        <fullName evidence="2">Uncharacterized protein</fullName>
    </submittedName>
</protein>
<dbReference type="OrthoDB" id="303910at2157"/>
<dbReference type="Proteomes" id="UP000199062">
    <property type="component" value="Unassembled WGS sequence"/>
</dbReference>
<dbReference type="EMBL" id="FOZK01000005">
    <property type="protein sequence ID" value="SFS11277.1"/>
    <property type="molecule type" value="Genomic_DNA"/>
</dbReference>
<evidence type="ECO:0000313" key="2">
    <source>
        <dbReference type="EMBL" id="SFS11277.1"/>
    </source>
</evidence>
<accession>A0A1I6M6F9</accession>
<keyword evidence="3" id="KW-1185">Reference proteome</keyword>
<feature type="region of interest" description="Disordered" evidence="1">
    <location>
        <begin position="31"/>
        <end position="54"/>
    </location>
</feature>
<proteinExistence type="predicted"/>
<dbReference type="RefSeq" id="WP_089818738.1">
    <property type="nucleotide sequence ID" value="NZ_FOZK01000005.1"/>
</dbReference>
<sequence>MAQSSGQGTDGPTESVYRAYVLDVRIVECAPGDGDSDRGPDERRYRFEAPQHRGETFADPEKAALYADVYFDVNGFQEAGTGERGIPPVMFQAGRDTIAAYLYTREHVDLEWLGSFFAHKPEKAQRMLDNVRKRAESIRQGVRERGTE</sequence>
<feature type="compositionally biased region" description="Basic and acidic residues" evidence="1">
    <location>
        <begin position="35"/>
        <end position="54"/>
    </location>
</feature>
<evidence type="ECO:0000256" key="1">
    <source>
        <dbReference type="SAM" id="MobiDB-lite"/>
    </source>
</evidence>
<name>A0A1I6M6F9_9EURY</name>
<dbReference type="AlphaFoldDB" id="A0A1I6M6F9"/>